<sequence>MPGRMRMIDAETLRDEIRENPKSTRWVSKRGVVRKKQGGGKGKGDAVDEGQARERCARDGYEREKHRREMSEIDALAWKMHAREMYEREKHQGEMSEIDALARKMHARDMYEREKHQREMSEIDAHARKMHARAMHDRQVHTQELYESEKREREKLESEKLERDLRAREIHAREMHDKQTLGRDYERHMNERDMPEMGEEKSPSPPTTVAVLTHTTTLTTKTTTISPTSLIAEPDHLVVVVVTMTMKTTRRCFSHPFVAYGLPILHFASQPTGTEDHMIRDFRPLTLNRRAYLPSLSDIRKTPQQEQPVWRNEWTSLALDVDPMTGAGRA</sequence>
<feature type="compositionally biased region" description="Basic residues" evidence="1">
    <location>
        <begin position="27"/>
        <end position="38"/>
    </location>
</feature>
<name>A0A8H6CBG6_9LECA</name>
<dbReference type="AlphaFoldDB" id="A0A8H6CBG6"/>
<accession>A0A8H6CBG6</accession>
<gene>
    <name evidence="2" type="ORF">HO133_002933</name>
</gene>
<dbReference type="Proteomes" id="UP000593566">
    <property type="component" value="Unassembled WGS sequence"/>
</dbReference>
<dbReference type="EMBL" id="JACCJB010000016">
    <property type="protein sequence ID" value="KAF6220500.1"/>
    <property type="molecule type" value="Genomic_DNA"/>
</dbReference>
<feature type="compositionally biased region" description="Basic and acidic residues" evidence="1">
    <location>
        <begin position="42"/>
        <end position="65"/>
    </location>
</feature>
<evidence type="ECO:0000313" key="2">
    <source>
        <dbReference type="EMBL" id="KAF6220500.1"/>
    </source>
</evidence>
<feature type="region of interest" description="Disordered" evidence="1">
    <location>
        <begin position="136"/>
        <end position="160"/>
    </location>
</feature>
<comment type="caution">
    <text evidence="2">The sequence shown here is derived from an EMBL/GenBank/DDBJ whole genome shotgun (WGS) entry which is preliminary data.</text>
</comment>
<dbReference type="GeneID" id="59331345"/>
<organism evidence="2 3">
    <name type="scientific">Letharia lupina</name>
    <dbReference type="NCBI Taxonomy" id="560253"/>
    <lineage>
        <taxon>Eukaryota</taxon>
        <taxon>Fungi</taxon>
        <taxon>Dikarya</taxon>
        <taxon>Ascomycota</taxon>
        <taxon>Pezizomycotina</taxon>
        <taxon>Lecanoromycetes</taxon>
        <taxon>OSLEUM clade</taxon>
        <taxon>Lecanoromycetidae</taxon>
        <taxon>Lecanorales</taxon>
        <taxon>Lecanorineae</taxon>
        <taxon>Parmeliaceae</taxon>
        <taxon>Letharia</taxon>
    </lineage>
</organism>
<dbReference type="RefSeq" id="XP_037149935.1">
    <property type="nucleotide sequence ID" value="XM_037293857.1"/>
</dbReference>
<feature type="compositionally biased region" description="Basic and acidic residues" evidence="1">
    <location>
        <begin position="147"/>
        <end position="160"/>
    </location>
</feature>
<keyword evidence="3" id="KW-1185">Reference proteome</keyword>
<evidence type="ECO:0000256" key="1">
    <source>
        <dbReference type="SAM" id="MobiDB-lite"/>
    </source>
</evidence>
<reference evidence="2 3" key="1">
    <citation type="journal article" date="2020" name="Genomics">
        <title>Complete, high-quality genomes from long-read metagenomic sequencing of two wolf lichen thalli reveals enigmatic genome architecture.</title>
        <authorList>
            <person name="McKenzie S.K."/>
            <person name="Walston R.F."/>
            <person name="Allen J.L."/>
        </authorList>
    </citation>
    <scope>NUCLEOTIDE SEQUENCE [LARGE SCALE GENOMIC DNA]</scope>
    <source>
        <strain evidence="2">WasteWater1</strain>
    </source>
</reference>
<proteinExistence type="predicted"/>
<protein>
    <submittedName>
        <fullName evidence="2">Uncharacterized protein</fullName>
    </submittedName>
</protein>
<feature type="region of interest" description="Disordered" evidence="1">
    <location>
        <begin position="19"/>
        <end position="65"/>
    </location>
</feature>
<evidence type="ECO:0000313" key="3">
    <source>
        <dbReference type="Proteomes" id="UP000593566"/>
    </source>
</evidence>